<name>A0ABM7ZMP3_STRNI</name>
<protein>
    <submittedName>
        <fullName evidence="1">Uncharacterized protein</fullName>
    </submittedName>
</protein>
<evidence type="ECO:0000313" key="2">
    <source>
        <dbReference type="Proteomes" id="UP001059597"/>
    </source>
</evidence>
<gene>
    <name evidence="1" type="ORF">HEK616_06560</name>
</gene>
<dbReference type="Proteomes" id="UP001059597">
    <property type="component" value="Chromosome"/>
</dbReference>
<accession>A0ABM7ZMP3</accession>
<organism evidence="1 2">
    <name type="scientific">Streptomyces nigrescens</name>
    <dbReference type="NCBI Taxonomy" id="1920"/>
    <lineage>
        <taxon>Bacteria</taxon>
        <taxon>Bacillati</taxon>
        <taxon>Actinomycetota</taxon>
        <taxon>Actinomycetes</taxon>
        <taxon>Kitasatosporales</taxon>
        <taxon>Streptomycetaceae</taxon>
        <taxon>Streptomyces</taxon>
    </lineage>
</organism>
<dbReference type="EMBL" id="AP026073">
    <property type="protein sequence ID" value="BDM67169.1"/>
    <property type="molecule type" value="Genomic_DNA"/>
</dbReference>
<reference evidence="1" key="1">
    <citation type="submission" date="2022-06" db="EMBL/GenBank/DDBJ databases">
        <title>Complete genome sequence of Streptomyces nigrescens HEK616.</title>
        <authorList>
            <person name="Asamizu S."/>
            <person name="Onaka H."/>
        </authorList>
    </citation>
    <scope>NUCLEOTIDE SEQUENCE</scope>
    <source>
        <strain evidence="1">HEK616</strain>
    </source>
</reference>
<sequence length="91" mass="9882">MAVLGKQSHRVGQDAEPLCGHRQRAAFCQMLDDAVVVEATLRSVRQPDPDGEDVGHSFTRGSISCQTLQPLLSSFHLTSSAARVPDSHIEQ</sequence>
<evidence type="ECO:0000313" key="1">
    <source>
        <dbReference type="EMBL" id="BDM67169.1"/>
    </source>
</evidence>
<proteinExistence type="predicted"/>
<keyword evidence="2" id="KW-1185">Reference proteome</keyword>